<comment type="similarity">
    <text evidence="6">Belongs to the peptidase M3 family.</text>
</comment>
<evidence type="ECO:0000259" key="7">
    <source>
        <dbReference type="Pfam" id="PF01432"/>
    </source>
</evidence>
<protein>
    <submittedName>
        <fullName evidence="8">Oligoendopeptidase, M3 family</fullName>
        <ecNumber evidence="8">3.4.24.-</ecNumber>
    </submittedName>
</protein>
<dbReference type="InterPro" id="IPR001567">
    <property type="entry name" value="Pept_M3A_M3B_dom"/>
</dbReference>
<evidence type="ECO:0000313" key="9">
    <source>
        <dbReference type="Proteomes" id="UP000003244"/>
    </source>
</evidence>
<dbReference type="STRING" id="596315.HMPREF0634_0396"/>
<evidence type="ECO:0000256" key="2">
    <source>
        <dbReference type="ARBA" id="ARBA00022723"/>
    </source>
</evidence>
<dbReference type="GO" id="GO:0004222">
    <property type="term" value="F:metalloendopeptidase activity"/>
    <property type="evidence" value="ECO:0007669"/>
    <property type="project" value="InterPro"/>
</dbReference>
<evidence type="ECO:0000256" key="3">
    <source>
        <dbReference type="ARBA" id="ARBA00022801"/>
    </source>
</evidence>
<feature type="domain" description="Peptidase M3A/M3B catalytic" evidence="7">
    <location>
        <begin position="164"/>
        <end position="534"/>
    </location>
</feature>
<organism evidence="8 9">
    <name type="scientific">Peptostreptococcus stomatis DSM 17678</name>
    <dbReference type="NCBI Taxonomy" id="596315"/>
    <lineage>
        <taxon>Bacteria</taxon>
        <taxon>Bacillati</taxon>
        <taxon>Bacillota</taxon>
        <taxon>Clostridia</taxon>
        <taxon>Peptostreptococcales</taxon>
        <taxon>Peptostreptococcaceae</taxon>
        <taxon>Peptostreptococcus</taxon>
    </lineage>
</organism>
<accession>E0E144</accession>
<name>E0E144_9FIRM</name>
<comment type="cofactor">
    <cofactor evidence="6">
        <name>Zn(2+)</name>
        <dbReference type="ChEBI" id="CHEBI:29105"/>
    </cofactor>
    <text evidence="6">Binds 1 zinc ion.</text>
</comment>
<dbReference type="InterPro" id="IPR011976">
    <property type="entry name" value="Pept_M3B_oligopep-rel"/>
</dbReference>
<dbReference type="EC" id="3.4.24.-" evidence="8"/>
<dbReference type="Proteomes" id="UP000003244">
    <property type="component" value="Unassembled WGS sequence"/>
</dbReference>
<dbReference type="Gene3D" id="1.10.1370.30">
    <property type="match status" value="1"/>
</dbReference>
<dbReference type="AlphaFoldDB" id="E0E144"/>
<evidence type="ECO:0000256" key="4">
    <source>
        <dbReference type="ARBA" id="ARBA00022833"/>
    </source>
</evidence>
<dbReference type="OrthoDB" id="9762795at2"/>
<comment type="caution">
    <text evidence="8">The sequence shown here is derived from an EMBL/GenBank/DDBJ whole genome shotgun (WGS) entry which is preliminary data.</text>
</comment>
<dbReference type="GeneID" id="84799882"/>
<keyword evidence="2 6" id="KW-0479">Metal-binding</keyword>
<reference evidence="8 9" key="1">
    <citation type="submission" date="2010-08" db="EMBL/GenBank/DDBJ databases">
        <authorList>
            <person name="Harkins D.M."/>
            <person name="Madupu R."/>
            <person name="Durkin A.S."/>
            <person name="Torralba M."/>
            <person name="Methe B."/>
            <person name="Sutton G.G."/>
            <person name="Nelson K.E."/>
        </authorList>
    </citation>
    <scope>NUCLEOTIDE SEQUENCE [LARGE SCALE GENOMIC DNA]</scope>
    <source>
        <strain evidence="8 9">DSM 17678</strain>
    </source>
</reference>
<dbReference type="CDD" id="cd09606">
    <property type="entry name" value="M3B_PepF"/>
    <property type="match status" value="1"/>
</dbReference>
<sequence>MNFNDINYERTDYNRVKDIYEKALTNIRSSKDFDEVKSTIESLNKTRVHLQTMKEVASIKYSINTKDDYFVGENEYWDEYGPLYQDLDYELYQTLLSIGFKDQIIEEYGRQFYSLMECQVKSFSRDIIGLLQEENRLMSDYTGLLASAKIDFAGRVCNLSDMNFYMESLDDRVREEAIRAHTGFFEENEDRFDQLFDSLVNIRHQMALKMGYKSFIDLGYYRMQRTDYNRDMVANLRENVLAKYSKKVHALYEAQAQRIGRDKIDYFCERIEFLDGNAEPKGDSKEIFEAGRAMYSSLSKETQEFFDFLFSKGLFDVEARENKAMGGYCTVLPEYKMPFIFANFNGTVDDIDVLTHEAGHAFQMYMSRHIDMPELIFPTLDSCEIHSMSMEFFTYPWMDLFFGQDVEKYKTYHYGSAIKFLPYGCLVDHFQHEIYENPDMSPDQRKATWLRLENKYLPYRDYGDLDILNRGGYWFRQGHIYKDPFYYIDYVLAQICALNFYEKMQDDYDMAWNDYLKICRLGGRYSFFDLVKIANLPNPFN</sequence>
<dbReference type="SUPFAM" id="SSF55486">
    <property type="entry name" value="Metalloproteases ('zincins'), catalytic domain"/>
    <property type="match status" value="1"/>
</dbReference>
<evidence type="ECO:0000313" key="8">
    <source>
        <dbReference type="EMBL" id="EFM65379.1"/>
    </source>
</evidence>
<dbReference type="RefSeq" id="WP_007788133.1">
    <property type="nucleotide sequence ID" value="NZ_ADGQ01000004.1"/>
</dbReference>
<dbReference type="MEROPS" id="M03.010"/>
<keyword evidence="5 6" id="KW-0482">Metalloprotease</keyword>
<dbReference type="GO" id="GO:0006508">
    <property type="term" value="P:proteolysis"/>
    <property type="evidence" value="ECO:0007669"/>
    <property type="project" value="UniProtKB-KW"/>
</dbReference>
<evidence type="ECO:0000256" key="1">
    <source>
        <dbReference type="ARBA" id="ARBA00022670"/>
    </source>
</evidence>
<keyword evidence="9" id="KW-1185">Reference proteome</keyword>
<dbReference type="GO" id="GO:0046872">
    <property type="term" value="F:metal ion binding"/>
    <property type="evidence" value="ECO:0007669"/>
    <property type="project" value="UniProtKB-UniRule"/>
</dbReference>
<proteinExistence type="inferred from homology"/>
<keyword evidence="1 6" id="KW-0645">Protease</keyword>
<dbReference type="Pfam" id="PF01432">
    <property type="entry name" value="Peptidase_M3"/>
    <property type="match status" value="1"/>
</dbReference>
<keyword evidence="4 6" id="KW-0862">Zinc</keyword>
<dbReference type="eggNOG" id="COG1164">
    <property type="taxonomic scope" value="Bacteria"/>
</dbReference>
<dbReference type="NCBIfam" id="TIGR02289">
    <property type="entry name" value="M3_not_pepF"/>
    <property type="match status" value="1"/>
</dbReference>
<evidence type="ECO:0000256" key="5">
    <source>
        <dbReference type="ARBA" id="ARBA00023049"/>
    </source>
</evidence>
<keyword evidence="3 6" id="KW-0378">Hydrolase</keyword>
<gene>
    <name evidence="8" type="ORF">HMPREF0634_0396</name>
</gene>
<evidence type="ECO:0000256" key="6">
    <source>
        <dbReference type="RuleBase" id="RU003435"/>
    </source>
</evidence>
<dbReference type="EMBL" id="ADGQ01000004">
    <property type="protein sequence ID" value="EFM65379.1"/>
    <property type="molecule type" value="Genomic_DNA"/>
</dbReference>